<evidence type="ECO:0000256" key="3">
    <source>
        <dbReference type="ARBA" id="ARBA00023163"/>
    </source>
</evidence>
<evidence type="ECO:0000313" key="8">
    <source>
        <dbReference type="Proteomes" id="UP001603857"/>
    </source>
</evidence>
<dbReference type="InterPro" id="IPR014476">
    <property type="entry name" value="AHL15-29"/>
</dbReference>
<dbReference type="GO" id="GO:0003677">
    <property type="term" value="F:DNA binding"/>
    <property type="evidence" value="ECO:0007669"/>
    <property type="project" value="UniProtKB-KW"/>
</dbReference>
<accession>A0ABD1LFP2</accession>
<keyword evidence="4" id="KW-0539">Nucleus</keyword>
<evidence type="ECO:0000256" key="5">
    <source>
        <dbReference type="SAM" id="MobiDB-lite"/>
    </source>
</evidence>
<protein>
    <recommendedName>
        <fullName evidence="6">PPC domain-containing protein</fullName>
    </recommendedName>
</protein>
<dbReference type="Gene3D" id="3.30.1330.80">
    <property type="entry name" value="Hypothetical protein, similar to alpha- acetolactate decarboxylase, domain 2"/>
    <property type="match status" value="1"/>
</dbReference>
<dbReference type="CDD" id="cd11378">
    <property type="entry name" value="DUF296"/>
    <property type="match status" value="1"/>
</dbReference>
<dbReference type="PANTHER" id="PTHR31100:SF63">
    <property type="entry name" value="AT-HOOK MOTIF NUCLEAR-LOCALIZED PROTEIN"/>
    <property type="match status" value="1"/>
</dbReference>
<organism evidence="7 8">
    <name type="scientific">Flemingia macrophylla</name>
    <dbReference type="NCBI Taxonomy" id="520843"/>
    <lineage>
        <taxon>Eukaryota</taxon>
        <taxon>Viridiplantae</taxon>
        <taxon>Streptophyta</taxon>
        <taxon>Embryophyta</taxon>
        <taxon>Tracheophyta</taxon>
        <taxon>Spermatophyta</taxon>
        <taxon>Magnoliopsida</taxon>
        <taxon>eudicotyledons</taxon>
        <taxon>Gunneridae</taxon>
        <taxon>Pentapetalae</taxon>
        <taxon>rosids</taxon>
        <taxon>fabids</taxon>
        <taxon>Fabales</taxon>
        <taxon>Fabaceae</taxon>
        <taxon>Papilionoideae</taxon>
        <taxon>50 kb inversion clade</taxon>
        <taxon>NPAAA clade</taxon>
        <taxon>indigoferoid/millettioid clade</taxon>
        <taxon>Phaseoleae</taxon>
        <taxon>Flemingia</taxon>
    </lineage>
</organism>
<keyword evidence="1" id="KW-0805">Transcription regulation</keyword>
<comment type="caution">
    <text evidence="7">The sequence shown here is derived from an EMBL/GenBank/DDBJ whole genome shotgun (WGS) entry which is preliminary data.</text>
</comment>
<dbReference type="Pfam" id="PF03479">
    <property type="entry name" value="PCC"/>
    <property type="match status" value="1"/>
</dbReference>
<name>A0ABD1LFP2_9FABA</name>
<feature type="domain" description="PPC" evidence="6">
    <location>
        <begin position="6"/>
        <end position="139"/>
    </location>
</feature>
<evidence type="ECO:0000256" key="1">
    <source>
        <dbReference type="ARBA" id="ARBA00023015"/>
    </source>
</evidence>
<reference evidence="7 8" key="1">
    <citation type="submission" date="2024-08" db="EMBL/GenBank/DDBJ databases">
        <title>Insights into the chromosomal genome structure of Flemingia macrophylla.</title>
        <authorList>
            <person name="Ding Y."/>
            <person name="Zhao Y."/>
            <person name="Bi W."/>
            <person name="Wu M."/>
            <person name="Zhao G."/>
            <person name="Gong Y."/>
            <person name="Li W."/>
            <person name="Zhang P."/>
        </authorList>
    </citation>
    <scope>NUCLEOTIDE SEQUENCE [LARGE SCALE GENOMIC DNA]</scope>
    <source>
        <strain evidence="7">DYQJB</strain>
        <tissue evidence="7">Leaf</tissue>
    </source>
</reference>
<keyword evidence="2" id="KW-0238">DNA-binding</keyword>
<sequence>MATYPEGSARLVIMDVADGDDIMESIANLARCKNVRVVIHKASGSIASVMLRHGSTTTTHHGPFHIVSFTGSYTYNNPHPFIDLRINLCTSQSQLFGGAVAGNVIANRVVSLTLFTFKNPETYPNQEKVNNNDNDNHKNNNNNDNDKTTLVNEFKEITVN</sequence>
<proteinExistence type="predicted"/>
<evidence type="ECO:0000313" key="7">
    <source>
        <dbReference type="EMBL" id="KAL2322363.1"/>
    </source>
</evidence>
<dbReference type="PANTHER" id="PTHR31100">
    <property type="entry name" value="AT-HOOK MOTIF NUCLEAR-LOCALIZED PROTEIN 15"/>
    <property type="match status" value="1"/>
</dbReference>
<evidence type="ECO:0000259" key="6">
    <source>
        <dbReference type="PROSITE" id="PS51742"/>
    </source>
</evidence>
<keyword evidence="8" id="KW-1185">Reference proteome</keyword>
<feature type="region of interest" description="Disordered" evidence="5">
    <location>
        <begin position="121"/>
        <end position="160"/>
    </location>
</feature>
<dbReference type="Proteomes" id="UP001603857">
    <property type="component" value="Unassembled WGS sequence"/>
</dbReference>
<dbReference type="PROSITE" id="PS51742">
    <property type="entry name" value="PPC"/>
    <property type="match status" value="1"/>
</dbReference>
<evidence type="ECO:0000256" key="2">
    <source>
        <dbReference type="ARBA" id="ARBA00023125"/>
    </source>
</evidence>
<dbReference type="AlphaFoldDB" id="A0ABD1LFP2"/>
<dbReference type="InterPro" id="IPR005175">
    <property type="entry name" value="PPC_dom"/>
</dbReference>
<gene>
    <name evidence="7" type="ORF">Fmac_026742</name>
</gene>
<evidence type="ECO:0000256" key="4">
    <source>
        <dbReference type="ARBA" id="ARBA00023242"/>
    </source>
</evidence>
<dbReference type="SUPFAM" id="SSF117856">
    <property type="entry name" value="AF0104/ALDC/Ptd012-like"/>
    <property type="match status" value="1"/>
</dbReference>
<keyword evidence="3" id="KW-0804">Transcription</keyword>
<dbReference type="EMBL" id="JBGMDY010000009">
    <property type="protein sequence ID" value="KAL2322363.1"/>
    <property type="molecule type" value="Genomic_DNA"/>
</dbReference>